<dbReference type="EMBL" id="KN832982">
    <property type="protein sequence ID" value="KIM86452.1"/>
    <property type="molecule type" value="Genomic_DNA"/>
</dbReference>
<dbReference type="Pfam" id="PF00400">
    <property type="entry name" value="WD40"/>
    <property type="match status" value="5"/>
</dbReference>
<dbReference type="InterPro" id="IPR036322">
    <property type="entry name" value="WD40_repeat_dom_sf"/>
</dbReference>
<feature type="repeat" description="WD" evidence="3">
    <location>
        <begin position="172"/>
        <end position="204"/>
    </location>
</feature>
<reference evidence="5" key="2">
    <citation type="submission" date="2015-01" db="EMBL/GenBank/DDBJ databases">
        <title>Evolutionary Origins and Diversification of the Mycorrhizal Mutualists.</title>
        <authorList>
            <consortium name="DOE Joint Genome Institute"/>
            <consortium name="Mycorrhizal Genomics Consortium"/>
            <person name="Kohler A."/>
            <person name="Kuo A."/>
            <person name="Nagy L.G."/>
            <person name="Floudas D."/>
            <person name="Copeland A."/>
            <person name="Barry K.W."/>
            <person name="Cichocki N."/>
            <person name="Veneault-Fourrey C."/>
            <person name="LaButti K."/>
            <person name="Lindquist E.A."/>
            <person name="Lipzen A."/>
            <person name="Lundell T."/>
            <person name="Morin E."/>
            <person name="Murat C."/>
            <person name="Riley R."/>
            <person name="Ohm R."/>
            <person name="Sun H."/>
            <person name="Tunlid A."/>
            <person name="Henrissat B."/>
            <person name="Grigoriev I.V."/>
            <person name="Hibbett D.S."/>
            <person name="Martin F."/>
        </authorList>
    </citation>
    <scope>NUCLEOTIDE SEQUENCE [LARGE SCALE GENOMIC DNA]</scope>
    <source>
        <strain evidence="5">F 1598</strain>
    </source>
</reference>
<keyword evidence="2" id="KW-0677">Repeat</keyword>
<dbReference type="Gene3D" id="2.130.10.10">
    <property type="entry name" value="YVTN repeat-like/Quinoprotein amine dehydrogenase"/>
    <property type="match status" value="2"/>
</dbReference>
<dbReference type="PANTHER" id="PTHR19848:SF8">
    <property type="entry name" value="F-BOX AND WD REPEAT DOMAIN CONTAINING 7"/>
    <property type="match status" value="1"/>
</dbReference>
<protein>
    <submittedName>
        <fullName evidence="4">Uncharacterized protein</fullName>
    </submittedName>
</protein>
<dbReference type="AlphaFoldDB" id="A0A0C3C9R0"/>
<dbReference type="InParanoid" id="A0A0C3C9R0"/>
<dbReference type="PROSITE" id="PS50294">
    <property type="entry name" value="WD_REPEATS_REGION"/>
    <property type="match status" value="2"/>
</dbReference>
<evidence type="ECO:0000313" key="5">
    <source>
        <dbReference type="Proteomes" id="UP000054166"/>
    </source>
</evidence>
<dbReference type="STRING" id="765440.A0A0C3C9R0"/>
<dbReference type="Proteomes" id="UP000054166">
    <property type="component" value="Unassembled WGS sequence"/>
</dbReference>
<feature type="non-terminal residue" evidence="4">
    <location>
        <position position="227"/>
    </location>
</feature>
<dbReference type="PROSITE" id="PS50082">
    <property type="entry name" value="WD_REPEATS_2"/>
    <property type="match status" value="2"/>
</dbReference>
<dbReference type="HOGENOM" id="CLU_1222210_0_0_1"/>
<dbReference type="InterPro" id="IPR015943">
    <property type="entry name" value="WD40/YVTN_repeat-like_dom_sf"/>
</dbReference>
<reference evidence="4 5" key="1">
    <citation type="submission" date="2014-04" db="EMBL/GenBank/DDBJ databases">
        <authorList>
            <consortium name="DOE Joint Genome Institute"/>
            <person name="Kuo A."/>
            <person name="Tarkka M."/>
            <person name="Buscot F."/>
            <person name="Kohler A."/>
            <person name="Nagy L.G."/>
            <person name="Floudas D."/>
            <person name="Copeland A."/>
            <person name="Barry K.W."/>
            <person name="Cichocki N."/>
            <person name="Veneault-Fourrey C."/>
            <person name="LaButti K."/>
            <person name="Lindquist E.A."/>
            <person name="Lipzen A."/>
            <person name="Lundell T."/>
            <person name="Morin E."/>
            <person name="Murat C."/>
            <person name="Sun H."/>
            <person name="Tunlid A."/>
            <person name="Henrissat B."/>
            <person name="Grigoriev I.V."/>
            <person name="Hibbett D.S."/>
            <person name="Martin F."/>
            <person name="Nordberg H.P."/>
            <person name="Cantor M.N."/>
            <person name="Hua S.X."/>
        </authorList>
    </citation>
    <scope>NUCLEOTIDE SEQUENCE [LARGE SCALE GENOMIC DNA]</scope>
    <source>
        <strain evidence="4 5">F 1598</strain>
    </source>
</reference>
<dbReference type="InterPro" id="IPR001680">
    <property type="entry name" value="WD40_rpt"/>
</dbReference>
<sequence length="227" mass="24628">SAITSVAFSRDGSRIVAGDATGTIKTWDAISGRETLTLHAAHEHSVKALAVSPDGTRIAYGGGDLFTRNNFMHMCDFTLGKASSPVSTLAEHYSPITSLAFSPDSKQLLSKTNDIRIWDIWDTTPVVQENNLKNSFISSLAFSPDGIPILSNSEDRLCIWDAHLATQHHVPLVGHGGEIMSQTFSHDGTRFLFGSDDKTIWVWNFVQVNVMSPPPAHTASVTSVAFS</sequence>
<feature type="repeat" description="WD" evidence="3">
    <location>
        <begin position="1"/>
        <end position="37"/>
    </location>
</feature>
<evidence type="ECO:0000256" key="1">
    <source>
        <dbReference type="ARBA" id="ARBA00022574"/>
    </source>
</evidence>
<dbReference type="PANTHER" id="PTHR19848">
    <property type="entry name" value="WD40 REPEAT PROTEIN"/>
    <property type="match status" value="1"/>
</dbReference>
<gene>
    <name evidence="4" type="ORF">PILCRDRAFT_42525</name>
</gene>
<dbReference type="OrthoDB" id="674604at2759"/>
<evidence type="ECO:0000256" key="3">
    <source>
        <dbReference type="PROSITE-ProRule" id="PRU00221"/>
    </source>
</evidence>
<dbReference type="SUPFAM" id="SSF50978">
    <property type="entry name" value="WD40 repeat-like"/>
    <property type="match status" value="1"/>
</dbReference>
<proteinExistence type="predicted"/>
<evidence type="ECO:0000256" key="2">
    <source>
        <dbReference type="ARBA" id="ARBA00022737"/>
    </source>
</evidence>
<keyword evidence="1 3" id="KW-0853">WD repeat</keyword>
<name>A0A0C3C9R0_PILCF</name>
<organism evidence="4 5">
    <name type="scientific">Piloderma croceum (strain F 1598)</name>
    <dbReference type="NCBI Taxonomy" id="765440"/>
    <lineage>
        <taxon>Eukaryota</taxon>
        <taxon>Fungi</taxon>
        <taxon>Dikarya</taxon>
        <taxon>Basidiomycota</taxon>
        <taxon>Agaricomycotina</taxon>
        <taxon>Agaricomycetes</taxon>
        <taxon>Agaricomycetidae</taxon>
        <taxon>Atheliales</taxon>
        <taxon>Atheliaceae</taxon>
        <taxon>Piloderma</taxon>
    </lineage>
</organism>
<keyword evidence="5" id="KW-1185">Reference proteome</keyword>
<accession>A0A0C3C9R0</accession>
<dbReference type="SMART" id="SM00320">
    <property type="entry name" value="WD40"/>
    <property type="match status" value="5"/>
</dbReference>
<evidence type="ECO:0000313" key="4">
    <source>
        <dbReference type="EMBL" id="KIM86452.1"/>
    </source>
</evidence>
<feature type="non-terminal residue" evidence="4">
    <location>
        <position position="1"/>
    </location>
</feature>